<name>E1X2S5_HALMS</name>
<proteinExistence type="predicted"/>
<dbReference type="PATRIC" id="fig|862908.3.peg.180"/>
<dbReference type="KEGG" id="bmx:BMS_0186"/>
<dbReference type="OrthoDB" id="9968015at2"/>
<keyword evidence="4" id="KW-1185">Reference proteome</keyword>
<evidence type="ECO:0000256" key="1">
    <source>
        <dbReference type="SAM" id="MobiDB-lite"/>
    </source>
</evidence>
<feature type="signal peptide" evidence="2">
    <location>
        <begin position="1"/>
        <end position="20"/>
    </location>
</feature>
<organism evidence="3 4">
    <name type="scientific">Halobacteriovorax marinus (strain ATCC BAA-682 / DSM 15412 / SJ)</name>
    <name type="common">Bacteriovorax marinus</name>
    <dbReference type="NCBI Taxonomy" id="862908"/>
    <lineage>
        <taxon>Bacteria</taxon>
        <taxon>Pseudomonadati</taxon>
        <taxon>Bdellovibrionota</taxon>
        <taxon>Bacteriovoracia</taxon>
        <taxon>Bacteriovoracales</taxon>
        <taxon>Halobacteriovoraceae</taxon>
        <taxon>Halobacteriovorax</taxon>
    </lineage>
</organism>
<feature type="chain" id="PRO_5003154437" evidence="2">
    <location>
        <begin position="21"/>
        <end position="62"/>
    </location>
</feature>
<sequence length="62" mass="6681">MKKLVLITAIIAGFSSTSFAGTVGESDTSCIKNQSTQARASKEVKETEVQVEQEKTSKDKQS</sequence>
<dbReference type="RefSeq" id="WP_014242909.1">
    <property type="nucleotide sequence ID" value="NC_016620.1"/>
</dbReference>
<dbReference type="STRING" id="862908.BMS_0186"/>
<dbReference type="Proteomes" id="UP000008963">
    <property type="component" value="Chromosome"/>
</dbReference>
<dbReference type="HOGENOM" id="CLU_2897948_0_0_7"/>
<evidence type="ECO:0000313" key="3">
    <source>
        <dbReference type="EMBL" id="CBW25120.1"/>
    </source>
</evidence>
<evidence type="ECO:0000313" key="4">
    <source>
        <dbReference type="Proteomes" id="UP000008963"/>
    </source>
</evidence>
<evidence type="ECO:0000256" key="2">
    <source>
        <dbReference type="SAM" id="SignalP"/>
    </source>
</evidence>
<reference evidence="4" key="1">
    <citation type="journal article" date="2013" name="ISME J.">
        <title>A small predatory core genome in the divergent marine Bacteriovorax marinus SJ and the terrestrial Bdellovibrio bacteriovorus.</title>
        <authorList>
            <person name="Crossman L.C."/>
            <person name="Chen H."/>
            <person name="Cerdeno-Tarraga A.M."/>
            <person name="Brooks K."/>
            <person name="Quail M.A."/>
            <person name="Pineiro S.A."/>
            <person name="Hobley L."/>
            <person name="Sockett R.E."/>
            <person name="Bentley S.D."/>
            <person name="Parkhill J."/>
            <person name="Williams H.N."/>
            <person name="Stine O.C."/>
        </authorList>
    </citation>
    <scope>NUCLEOTIDE SEQUENCE [LARGE SCALE GENOMIC DNA]</scope>
    <source>
        <strain evidence="4">ATCC BAA-682 / DSM 15412 / SJ</strain>
    </source>
</reference>
<feature type="region of interest" description="Disordered" evidence="1">
    <location>
        <begin position="34"/>
        <end position="62"/>
    </location>
</feature>
<keyword evidence="2" id="KW-0732">Signal</keyword>
<feature type="compositionally biased region" description="Basic and acidic residues" evidence="1">
    <location>
        <begin position="40"/>
        <end position="62"/>
    </location>
</feature>
<gene>
    <name evidence="3" type="ordered locus">BMS_0186</name>
</gene>
<dbReference type="EMBL" id="FQ312005">
    <property type="protein sequence ID" value="CBW25120.1"/>
    <property type="molecule type" value="Genomic_DNA"/>
</dbReference>
<accession>E1X2S5</accession>
<protein>
    <submittedName>
        <fullName evidence="3">Periplasmic protein</fullName>
    </submittedName>
</protein>
<dbReference type="AlphaFoldDB" id="E1X2S5"/>